<dbReference type="RefSeq" id="WP_284478943.1">
    <property type="nucleotide sequence ID" value="NZ_JASNJD010000001.1"/>
</dbReference>
<sequence length="219" mass="22229">MSTLSLAPALVALLSAIAYLALTARPPNALRSAIKTLAVAPLALLAALSGAPALLILALTLCTLGDLALSRPGDRAFLLGGLAFAAGHLSYVALFLGHPAAAPALLAQPERVAALIALAALGLGLAAILLPRAGGLRALVAVYIPVILTMTAAALSLPGDGRLTLVLPAALAFLLSDTILAAEVFLMSPDHPGRRWAPYAIWPLYWAAQAGFLAAFLPG</sequence>
<feature type="transmembrane region" description="Helical" evidence="6">
    <location>
        <begin position="112"/>
        <end position="131"/>
    </location>
</feature>
<dbReference type="PANTHER" id="PTHR31885">
    <property type="entry name" value="GH04784P"/>
    <property type="match status" value="1"/>
</dbReference>
<keyword evidence="5 6" id="KW-0472">Membrane</keyword>
<dbReference type="Pfam" id="PF07947">
    <property type="entry name" value="YhhN"/>
    <property type="match status" value="1"/>
</dbReference>
<gene>
    <name evidence="7" type="ORF">QO033_00450</name>
</gene>
<name>A0ABT7EUU4_9RHOB</name>
<accession>A0ABT7EUU4</accession>
<keyword evidence="8" id="KW-1185">Reference proteome</keyword>
<dbReference type="EMBL" id="JASNJD010000001">
    <property type="protein sequence ID" value="MDK3016121.1"/>
    <property type="molecule type" value="Genomic_DNA"/>
</dbReference>
<feature type="transmembrane region" description="Helical" evidence="6">
    <location>
        <begin position="199"/>
        <end position="217"/>
    </location>
</feature>
<evidence type="ECO:0000256" key="6">
    <source>
        <dbReference type="SAM" id="Phobius"/>
    </source>
</evidence>
<evidence type="ECO:0000256" key="1">
    <source>
        <dbReference type="ARBA" id="ARBA00004141"/>
    </source>
</evidence>
<feature type="transmembrane region" description="Helical" evidence="6">
    <location>
        <begin position="138"/>
        <end position="157"/>
    </location>
</feature>
<evidence type="ECO:0000256" key="2">
    <source>
        <dbReference type="ARBA" id="ARBA00007375"/>
    </source>
</evidence>
<dbReference type="InterPro" id="IPR012506">
    <property type="entry name" value="TMEM86B-like"/>
</dbReference>
<keyword evidence="4 6" id="KW-1133">Transmembrane helix</keyword>
<dbReference type="PANTHER" id="PTHR31885:SF6">
    <property type="entry name" value="GH04784P"/>
    <property type="match status" value="1"/>
</dbReference>
<evidence type="ECO:0000256" key="5">
    <source>
        <dbReference type="ARBA" id="ARBA00023136"/>
    </source>
</evidence>
<feature type="transmembrane region" description="Helical" evidence="6">
    <location>
        <begin position="163"/>
        <end position="187"/>
    </location>
</feature>
<evidence type="ECO:0000313" key="7">
    <source>
        <dbReference type="EMBL" id="MDK3016121.1"/>
    </source>
</evidence>
<comment type="caution">
    <text evidence="7">The sequence shown here is derived from an EMBL/GenBank/DDBJ whole genome shotgun (WGS) entry which is preliminary data.</text>
</comment>
<feature type="transmembrane region" description="Helical" evidence="6">
    <location>
        <begin position="39"/>
        <end position="64"/>
    </location>
</feature>
<dbReference type="Proteomes" id="UP001243757">
    <property type="component" value="Unassembled WGS sequence"/>
</dbReference>
<proteinExistence type="inferred from homology"/>
<keyword evidence="3 6" id="KW-0812">Transmembrane</keyword>
<reference evidence="7 8" key="1">
    <citation type="submission" date="2023-05" db="EMBL/GenBank/DDBJ databases">
        <title>Pseudodonghicola sp. nov.</title>
        <authorList>
            <person name="Huang J."/>
        </authorList>
    </citation>
    <scope>NUCLEOTIDE SEQUENCE [LARGE SCALE GENOMIC DNA]</scope>
    <source>
        <strain evidence="7 8">IC7</strain>
    </source>
</reference>
<evidence type="ECO:0000313" key="8">
    <source>
        <dbReference type="Proteomes" id="UP001243757"/>
    </source>
</evidence>
<evidence type="ECO:0000256" key="3">
    <source>
        <dbReference type="ARBA" id="ARBA00022692"/>
    </source>
</evidence>
<feature type="transmembrane region" description="Helical" evidence="6">
    <location>
        <begin position="76"/>
        <end position="100"/>
    </location>
</feature>
<comment type="subcellular location">
    <subcellularLocation>
        <location evidence="1">Membrane</location>
        <topology evidence="1">Multi-pass membrane protein</topology>
    </subcellularLocation>
</comment>
<comment type="similarity">
    <text evidence="2">Belongs to the TMEM86 family.</text>
</comment>
<protein>
    <submittedName>
        <fullName evidence="7">Lysoplasmalogenase family protein</fullName>
    </submittedName>
</protein>
<evidence type="ECO:0000256" key="4">
    <source>
        <dbReference type="ARBA" id="ARBA00022989"/>
    </source>
</evidence>
<organism evidence="7 8">
    <name type="scientific">Pseudodonghicola flavimaris</name>
    <dbReference type="NCBI Taxonomy" id="3050036"/>
    <lineage>
        <taxon>Bacteria</taxon>
        <taxon>Pseudomonadati</taxon>
        <taxon>Pseudomonadota</taxon>
        <taxon>Alphaproteobacteria</taxon>
        <taxon>Rhodobacterales</taxon>
        <taxon>Paracoccaceae</taxon>
        <taxon>Pseudodonghicola</taxon>
    </lineage>
</organism>